<evidence type="ECO:0000259" key="3">
    <source>
        <dbReference type="Pfam" id="PF01370"/>
    </source>
</evidence>
<dbReference type="InterPro" id="IPR001509">
    <property type="entry name" value="Epimerase_deHydtase"/>
</dbReference>
<proteinExistence type="predicted"/>
<name>A0A427XPG2_9TREE</name>
<accession>A0A427XPG2</accession>
<evidence type="ECO:0000313" key="4">
    <source>
        <dbReference type="EMBL" id="RSH80722.1"/>
    </source>
</evidence>
<organism evidence="4 5">
    <name type="scientific">Saitozyma podzolica</name>
    <dbReference type="NCBI Taxonomy" id="1890683"/>
    <lineage>
        <taxon>Eukaryota</taxon>
        <taxon>Fungi</taxon>
        <taxon>Dikarya</taxon>
        <taxon>Basidiomycota</taxon>
        <taxon>Agaricomycotina</taxon>
        <taxon>Tremellomycetes</taxon>
        <taxon>Tremellales</taxon>
        <taxon>Trimorphomycetaceae</taxon>
        <taxon>Saitozyma</taxon>
    </lineage>
</organism>
<evidence type="ECO:0000256" key="2">
    <source>
        <dbReference type="ARBA" id="ARBA00023277"/>
    </source>
</evidence>
<dbReference type="Pfam" id="PF01370">
    <property type="entry name" value="Epimerase"/>
    <property type="match status" value="1"/>
</dbReference>
<dbReference type="InterPro" id="IPR036291">
    <property type="entry name" value="NAD(P)-bd_dom_sf"/>
</dbReference>
<protein>
    <recommendedName>
        <fullName evidence="3">NAD-dependent epimerase/dehydratase domain-containing protein</fullName>
    </recommendedName>
</protein>
<feature type="domain" description="NAD-dependent epimerase/dehydratase" evidence="3">
    <location>
        <begin position="18"/>
        <end position="173"/>
    </location>
</feature>
<keyword evidence="2" id="KW-0119">Carbohydrate metabolism</keyword>
<dbReference type="EMBL" id="RSCD01000033">
    <property type="protein sequence ID" value="RSH80722.1"/>
    <property type="molecule type" value="Genomic_DNA"/>
</dbReference>
<keyword evidence="5" id="KW-1185">Reference proteome</keyword>
<keyword evidence="1" id="KW-0521">NADP</keyword>
<sequence>MSVPTYDALKLPSHVKTILITGAGGFVGQKLTELLLERFPSLRIITTDIIEPPTFTSDKSRLRVVKADLGDASQLNGIMSGGSEANFELGYAVNVDSHVALLEAAHAHAKATGQEGATKPVYVFVSSLAIYGGPKCRPQDFVVPDETPLLPGTSYGVEKNIIELYAYDYGRKAPSTAASSFMSGVIREPLQGIPTVVPIASGLDDDMLDTMGCYVTRFKTVIRNIAYAICMPESKFKKGESRSINLPGIKVTPRQMLQALEEHGGPEALKLVSFKVDSAVLAICETWAGDYDSTLFQSMGFEVDDKATGYGLAVQDFKQELAAAKK</sequence>
<dbReference type="PANTHER" id="PTHR43103:SF3">
    <property type="entry name" value="ADP-L-GLYCERO-D-MANNO-HEPTOSE-6-EPIMERASE"/>
    <property type="match status" value="1"/>
</dbReference>
<dbReference type="OrthoDB" id="16464at2759"/>
<evidence type="ECO:0000313" key="5">
    <source>
        <dbReference type="Proteomes" id="UP000279259"/>
    </source>
</evidence>
<reference evidence="4 5" key="1">
    <citation type="submission" date="2018-11" db="EMBL/GenBank/DDBJ databases">
        <title>Genome sequence of Saitozyma podzolica DSM 27192.</title>
        <authorList>
            <person name="Aliyu H."/>
            <person name="Gorte O."/>
            <person name="Ochsenreither K."/>
        </authorList>
    </citation>
    <scope>NUCLEOTIDE SEQUENCE [LARGE SCALE GENOMIC DNA]</scope>
    <source>
        <strain evidence="4 5">DSM 27192</strain>
    </source>
</reference>
<dbReference type="STRING" id="1890683.A0A427XPG2"/>
<dbReference type="SUPFAM" id="SSF51735">
    <property type="entry name" value="NAD(P)-binding Rossmann-fold domains"/>
    <property type="match status" value="1"/>
</dbReference>
<comment type="caution">
    <text evidence="4">The sequence shown here is derived from an EMBL/GenBank/DDBJ whole genome shotgun (WGS) entry which is preliminary data.</text>
</comment>
<dbReference type="AlphaFoldDB" id="A0A427XPG2"/>
<dbReference type="PANTHER" id="PTHR43103">
    <property type="entry name" value="NUCLEOSIDE-DIPHOSPHATE-SUGAR EPIMERASE"/>
    <property type="match status" value="1"/>
</dbReference>
<dbReference type="Gene3D" id="3.40.50.720">
    <property type="entry name" value="NAD(P)-binding Rossmann-like Domain"/>
    <property type="match status" value="1"/>
</dbReference>
<evidence type="ECO:0000256" key="1">
    <source>
        <dbReference type="ARBA" id="ARBA00022857"/>
    </source>
</evidence>
<dbReference type="Proteomes" id="UP000279259">
    <property type="component" value="Unassembled WGS sequence"/>
</dbReference>
<gene>
    <name evidence="4" type="ORF">EHS25_007058</name>
</gene>